<dbReference type="OrthoDB" id="4518818at2759"/>
<evidence type="ECO:0000313" key="1">
    <source>
        <dbReference type="EMBL" id="OKP12911.1"/>
    </source>
</evidence>
<dbReference type="EMBL" id="MNBE01000167">
    <property type="protein sequence ID" value="OKP12911.1"/>
    <property type="molecule type" value="Genomic_DNA"/>
</dbReference>
<dbReference type="AlphaFoldDB" id="A0A1Q5UKA5"/>
<keyword evidence="2" id="KW-1185">Reference proteome</keyword>
<name>A0A1Q5UKA5_9EURO</name>
<gene>
    <name evidence="1" type="ORF">PENSUB_1402</name>
</gene>
<comment type="caution">
    <text evidence="1">The sequence shown here is derived from an EMBL/GenBank/DDBJ whole genome shotgun (WGS) entry which is preliminary data.</text>
</comment>
<sequence length="161" mass="18665">MEPKLKLDPPPVEPAGYREWRRFLTTNLRAACATGNDEGKPYFMFWGNTENMLSFWEDQAAEVPLDDQVIFAWDKDDGVWVLEGSPEIFNNLQRLLARDFLLWHEALERCGAIHYSHWRNCPWSKAAIEASLKTGFGHRPFFERMSVLRTASNFGLEDAKI</sequence>
<protein>
    <submittedName>
        <fullName evidence="1">Uncharacterized protein</fullName>
    </submittedName>
</protein>
<dbReference type="Proteomes" id="UP000186955">
    <property type="component" value="Unassembled WGS sequence"/>
</dbReference>
<reference evidence="1 2" key="1">
    <citation type="submission" date="2016-10" db="EMBL/GenBank/DDBJ databases">
        <title>Genome sequence of the ascomycete fungus Penicillium subrubescens.</title>
        <authorList>
            <person name="De Vries R.P."/>
            <person name="Peng M."/>
            <person name="Dilokpimol A."/>
            <person name="Hilden K."/>
            <person name="Makela M.R."/>
            <person name="Grigoriev I."/>
            <person name="Riley R."/>
            <person name="Granchi Z."/>
        </authorList>
    </citation>
    <scope>NUCLEOTIDE SEQUENCE [LARGE SCALE GENOMIC DNA]</scope>
    <source>
        <strain evidence="1 2">CBS 132785</strain>
    </source>
</reference>
<organism evidence="1 2">
    <name type="scientific">Penicillium subrubescens</name>
    <dbReference type="NCBI Taxonomy" id="1316194"/>
    <lineage>
        <taxon>Eukaryota</taxon>
        <taxon>Fungi</taxon>
        <taxon>Dikarya</taxon>
        <taxon>Ascomycota</taxon>
        <taxon>Pezizomycotina</taxon>
        <taxon>Eurotiomycetes</taxon>
        <taxon>Eurotiomycetidae</taxon>
        <taxon>Eurotiales</taxon>
        <taxon>Aspergillaceae</taxon>
        <taxon>Penicillium</taxon>
    </lineage>
</organism>
<accession>A0A1Q5UKA5</accession>
<evidence type="ECO:0000313" key="2">
    <source>
        <dbReference type="Proteomes" id="UP000186955"/>
    </source>
</evidence>
<proteinExistence type="predicted"/>